<evidence type="ECO:0000256" key="6">
    <source>
        <dbReference type="ARBA" id="ARBA00022989"/>
    </source>
</evidence>
<feature type="transmembrane region" description="Helical" evidence="8">
    <location>
        <begin position="272"/>
        <end position="292"/>
    </location>
</feature>
<evidence type="ECO:0000256" key="2">
    <source>
        <dbReference type="ARBA" id="ARBA00010100"/>
    </source>
</evidence>
<keyword evidence="5 8" id="KW-0812">Transmembrane</keyword>
<dbReference type="PANTHER" id="PTHR30003:SF0">
    <property type="entry name" value="GLYCOLATE PERMEASE GLCA-RELATED"/>
    <property type="match status" value="1"/>
</dbReference>
<dbReference type="InterPro" id="IPR003804">
    <property type="entry name" value="Lactate_perm"/>
</dbReference>
<gene>
    <name evidence="9" type="ORF">ACFQY0_16435</name>
</gene>
<comment type="subcellular location">
    <subcellularLocation>
        <location evidence="1 8">Cell membrane</location>
        <topology evidence="1 8">Multi-pass membrane protein</topology>
    </subcellularLocation>
</comment>
<reference evidence="10" key="1">
    <citation type="journal article" date="2019" name="Int. J. Syst. Evol. Microbiol.">
        <title>The Global Catalogue of Microorganisms (GCM) 10K type strain sequencing project: providing services to taxonomists for standard genome sequencing and annotation.</title>
        <authorList>
            <consortium name="The Broad Institute Genomics Platform"/>
            <consortium name="The Broad Institute Genome Sequencing Center for Infectious Disease"/>
            <person name="Wu L."/>
            <person name="Ma J."/>
        </authorList>
    </citation>
    <scope>NUCLEOTIDE SEQUENCE [LARGE SCALE GENOMIC DNA]</scope>
    <source>
        <strain evidence="10">CGMCC 4.1467</strain>
    </source>
</reference>
<keyword evidence="7 8" id="KW-0472">Membrane</keyword>
<name>A0ABW2LB24_9BACT</name>
<dbReference type="Pfam" id="PF02652">
    <property type="entry name" value="Lactate_perm"/>
    <property type="match status" value="1"/>
</dbReference>
<evidence type="ECO:0000256" key="7">
    <source>
        <dbReference type="ARBA" id="ARBA00023136"/>
    </source>
</evidence>
<evidence type="ECO:0000256" key="8">
    <source>
        <dbReference type="RuleBase" id="RU365092"/>
    </source>
</evidence>
<comment type="function">
    <text evidence="8">Uptake of L-lactate across the membrane. Can also transport D-lactate and glycolate.</text>
</comment>
<feature type="transmembrane region" description="Helical" evidence="8">
    <location>
        <begin position="109"/>
        <end position="135"/>
    </location>
</feature>
<evidence type="ECO:0000256" key="1">
    <source>
        <dbReference type="ARBA" id="ARBA00004651"/>
    </source>
</evidence>
<feature type="transmembrane region" description="Helical" evidence="8">
    <location>
        <begin position="142"/>
        <end position="165"/>
    </location>
</feature>
<keyword evidence="4 8" id="KW-1003">Cell membrane</keyword>
<feature type="transmembrane region" description="Helical" evidence="8">
    <location>
        <begin position="341"/>
        <end position="365"/>
    </location>
</feature>
<keyword evidence="6 8" id="KW-1133">Transmembrane helix</keyword>
<sequence length="527" mass="56494">MKDVILALAPILALLVLMTKSDPWPAYKALPFAAVLMYSVKIFGFDLELNTANAVMISAIFKALTPILIVWGAIFLFSTMEHSGAMDVIRKKLATITGNRIGQLMIVGWAFSFLVEGASGFGTPAALAAPILVGLGFSPIRAAMFCLIMNTVPVSFGAVGTPTWFGFQSLELSHEELLQVGLRSTIMHGVAALVVPLIPLRLLCSMEEIRKNIIFIYLSILSCVIPYIALSFISYEFPAIIGGFVGLIATVLLAKFNVGLTRSEGWQLREQVSGWAVVKASFPIWGTVLVLLITRIPQLGLKGMMTSMEPLWSAPIGSLGVFTLSKSLAMKMDHVLGTENIGWDFMTLYVPCLIPFILISLVSFVVFKVDREKRRMVVSESARRMFLPSVALFGALVLVELLRYGGDASCAAIIGASLADLLGNGWKMGAPFLGALGSFFSGSATVSAMTFGSIQENAATTLGLDPITVLAMQSVGGSMGNMVCIHNIVAVSTVVGLPHQEGYLLKRTIVPMLVYGFIAGAVGCLMS</sequence>
<evidence type="ECO:0000256" key="4">
    <source>
        <dbReference type="ARBA" id="ARBA00022475"/>
    </source>
</evidence>
<dbReference type="PANTHER" id="PTHR30003">
    <property type="entry name" value="L-LACTATE PERMEASE"/>
    <property type="match status" value="1"/>
</dbReference>
<evidence type="ECO:0000256" key="5">
    <source>
        <dbReference type="ARBA" id="ARBA00022692"/>
    </source>
</evidence>
<feature type="transmembrane region" description="Helical" evidence="8">
    <location>
        <begin position="509"/>
        <end position="526"/>
    </location>
</feature>
<dbReference type="NCBIfam" id="TIGR00795">
    <property type="entry name" value="lctP"/>
    <property type="match status" value="1"/>
</dbReference>
<dbReference type="RefSeq" id="WP_379714596.1">
    <property type="nucleotide sequence ID" value="NZ_JBHTBS010000009.1"/>
</dbReference>
<feature type="transmembrane region" description="Helical" evidence="8">
    <location>
        <begin position="215"/>
        <end position="233"/>
    </location>
</feature>
<dbReference type="Proteomes" id="UP001596472">
    <property type="component" value="Unassembled WGS sequence"/>
</dbReference>
<organism evidence="9 10">
    <name type="scientific">Haloferula chungangensis</name>
    <dbReference type="NCBI Taxonomy" id="1048331"/>
    <lineage>
        <taxon>Bacteria</taxon>
        <taxon>Pseudomonadati</taxon>
        <taxon>Verrucomicrobiota</taxon>
        <taxon>Verrucomicrobiia</taxon>
        <taxon>Verrucomicrobiales</taxon>
        <taxon>Verrucomicrobiaceae</taxon>
        <taxon>Haloferula</taxon>
    </lineage>
</organism>
<keyword evidence="3 8" id="KW-0813">Transport</keyword>
<accession>A0ABW2LB24</accession>
<feature type="transmembrane region" description="Helical" evidence="8">
    <location>
        <begin position="475"/>
        <end position="497"/>
    </location>
</feature>
<evidence type="ECO:0000313" key="9">
    <source>
        <dbReference type="EMBL" id="MFC7338785.1"/>
    </source>
</evidence>
<dbReference type="EMBL" id="JBHTBS010000009">
    <property type="protein sequence ID" value="MFC7338785.1"/>
    <property type="molecule type" value="Genomic_DNA"/>
</dbReference>
<keyword evidence="10" id="KW-1185">Reference proteome</keyword>
<comment type="similarity">
    <text evidence="2 8">Belongs to the lactate permease family.</text>
</comment>
<evidence type="ECO:0000313" key="10">
    <source>
        <dbReference type="Proteomes" id="UP001596472"/>
    </source>
</evidence>
<feature type="transmembrane region" description="Helical" evidence="8">
    <location>
        <begin position="432"/>
        <end position="454"/>
    </location>
</feature>
<feature type="transmembrane region" description="Helical" evidence="8">
    <location>
        <begin position="59"/>
        <end position="77"/>
    </location>
</feature>
<protein>
    <recommendedName>
        <fullName evidence="8">L-lactate permease</fullName>
    </recommendedName>
</protein>
<feature type="transmembrane region" description="Helical" evidence="8">
    <location>
        <begin position="185"/>
        <end position="203"/>
    </location>
</feature>
<evidence type="ECO:0000256" key="3">
    <source>
        <dbReference type="ARBA" id="ARBA00022448"/>
    </source>
</evidence>
<comment type="caution">
    <text evidence="9">The sequence shown here is derived from an EMBL/GenBank/DDBJ whole genome shotgun (WGS) entry which is preliminary data.</text>
</comment>
<feature type="transmembrane region" description="Helical" evidence="8">
    <location>
        <begin position="239"/>
        <end position="260"/>
    </location>
</feature>
<proteinExistence type="inferred from homology"/>